<evidence type="ECO:0000313" key="7">
    <source>
        <dbReference type="EMBL" id="KAK9542711.1"/>
    </source>
</evidence>
<dbReference type="PROSITE" id="PS50808">
    <property type="entry name" value="ZF_BED"/>
    <property type="match status" value="4"/>
</dbReference>
<feature type="region of interest" description="Disordered" evidence="5">
    <location>
        <begin position="160"/>
        <end position="232"/>
    </location>
</feature>
<feature type="region of interest" description="Disordered" evidence="5">
    <location>
        <begin position="558"/>
        <end position="603"/>
    </location>
</feature>
<feature type="domain" description="BED-type" evidence="6">
    <location>
        <begin position="504"/>
        <end position="557"/>
    </location>
</feature>
<accession>A0AAW1GC24</accession>
<dbReference type="AlphaFoldDB" id="A0AAW1GC24"/>
<feature type="domain" description="BED-type" evidence="6">
    <location>
        <begin position="108"/>
        <end position="160"/>
    </location>
</feature>
<dbReference type="GO" id="GO:1990837">
    <property type="term" value="F:sequence-specific double-stranded DNA binding"/>
    <property type="evidence" value="ECO:0007669"/>
    <property type="project" value="TreeGrafter"/>
</dbReference>
<dbReference type="Pfam" id="PF02892">
    <property type="entry name" value="zf-BED"/>
    <property type="match status" value="4"/>
</dbReference>
<feature type="compositionally biased region" description="Basic and acidic residues" evidence="5">
    <location>
        <begin position="215"/>
        <end position="226"/>
    </location>
</feature>
<evidence type="ECO:0000256" key="1">
    <source>
        <dbReference type="ARBA" id="ARBA00022723"/>
    </source>
</evidence>
<keyword evidence="1" id="KW-0479">Metal-binding</keyword>
<evidence type="ECO:0000256" key="5">
    <source>
        <dbReference type="SAM" id="MobiDB-lite"/>
    </source>
</evidence>
<dbReference type="PANTHER" id="PTHR34396">
    <property type="entry name" value="OS03G0264950 PROTEIN-RELATED"/>
    <property type="match status" value="1"/>
</dbReference>
<proteinExistence type="predicted"/>
<dbReference type="PANTHER" id="PTHR34396:SF25">
    <property type="entry name" value="BOUNDARY ELEMENT ASSOCIATED FACTOR"/>
    <property type="match status" value="1"/>
</dbReference>
<feature type="domain" description="BED-type" evidence="6">
    <location>
        <begin position="232"/>
        <end position="285"/>
    </location>
</feature>
<evidence type="ECO:0000259" key="6">
    <source>
        <dbReference type="PROSITE" id="PS50808"/>
    </source>
</evidence>
<evidence type="ECO:0000313" key="8">
    <source>
        <dbReference type="Proteomes" id="UP001488805"/>
    </source>
</evidence>
<dbReference type="InterPro" id="IPR003656">
    <property type="entry name" value="Znf_BED"/>
</dbReference>
<reference evidence="7 8" key="1">
    <citation type="journal article" date="2024" name="Genome Biol. Evol.">
        <title>Chromosome-level genome assembly of the viviparous eelpout Zoarces viviparus.</title>
        <authorList>
            <person name="Fuhrmann N."/>
            <person name="Brasseur M.V."/>
            <person name="Bakowski C.E."/>
            <person name="Podsiadlowski L."/>
            <person name="Prost S."/>
            <person name="Krehenwinkel H."/>
            <person name="Mayer C."/>
        </authorList>
    </citation>
    <scope>NUCLEOTIDE SEQUENCE [LARGE SCALE GENOMIC DNA]</scope>
    <source>
        <strain evidence="7">NO-MEL_2022_Ind0_liver</strain>
    </source>
</reference>
<feature type="region of interest" description="Disordered" evidence="5">
    <location>
        <begin position="351"/>
        <end position="381"/>
    </location>
</feature>
<keyword evidence="3" id="KW-0862">Zinc</keyword>
<dbReference type="InterPro" id="IPR036236">
    <property type="entry name" value="Znf_C2H2_sf"/>
</dbReference>
<feature type="region of interest" description="Disordered" evidence="5">
    <location>
        <begin position="286"/>
        <end position="316"/>
    </location>
</feature>
<dbReference type="Proteomes" id="UP001488805">
    <property type="component" value="Unassembled WGS sequence"/>
</dbReference>
<organism evidence="7 8">
    <name type="scientific">Zoarces viviparus</name>
    <name type="common">Viviparous eelpout</name>
    <name type="synonym">Blennius viviparus</name>
    <dbReference type="NCBI Taxonomy" id="48416"/>
    <lineage>
        <taxon>Eukaryota</taxon>
        <taxon>Metazoa</taxon>
        <taxon>Chordata</taxon>
        <taxon>Craniata</taxon>
        <taxon>Vertebrata</taxon>
        <taxon>Euteleostomi</taxon>
        <taxon>Actinopterygii</taxon>
        <taxon>Neopterygii</taxon>
        <taxon>Teleostei</taxon>
        <taxon>Neoteleostei</taxon>
        <taxon>Acanthomorphata</taxon>
        <taxon>Eupercaria</taxon>
        <taxon>Perciformes</taxon>
        <taxon>Cottioidei</taxon>
        <taxon>Zoarcales</taxon>
        <taxon>Zoarcidae</taxon>
        <taxon>Zoarcinae</taxon>
        <taxon>Zoarces</taxon>
    </lineage>
</organism>
<protein>
    <recommendedName>
        <fullName evidence="6">BED-type domain-containing protein</fullName>
    </recommendedName>
</protein>
<dbReference type="GO" id="GO:0006357">
    <property type="term" value="P:regulation of transcription by RNA polymerase II"/>
    <property type="evidence" value="ECO:0007669"/>
    <property type="project" value="TreeGrafter"/>
</dbReference>
<keyword evidence="2 4" id="KW-0863">Zinc-finger</keyword>
<feature type="region of interest" description="Disordered" evidence="5">
    <location>
        <begin position="652"/>
        <end position="684"/>
    </location>
</feature>
<evidence type="ECO:0000256" key="2">
    <source>
        <dbReference type="ARBA" id="ARBA00022771"/>
    </source>
</evidence>
<feature type="region of interest" description="Disordered" evidence="5">
    <location>
        <begin position="435"/>
        <end position="454"/>
    </location>
</feature>
<dbReference type="InterPro" id="IPR053031">
    <property type="entry name" value="Cuticle_assoc_protein"/>
</dbReference>
<evidence type="ECO:0000256" key="4">
    <source>
        <dbReference type="PROSITE-ProRule" id="PRU00027"/>
    </source>
</evidence>
<dbReference type="GO" id="GO:0005634">
    <property type="term" value="C:nucleus"/>
    <property type="evidence" value="ECO:0007669"/>
    <property type="project" value="TreeGrafter"/>
</dbReference>
<feature type="compositionally biased region" description="Basic and acidic residues" evidence="5">
    <location>
        <begin position="654"/>
        <end position="684"/>
    </location>
</feature>
<evidence type="ECO:0000256" key="3">
    <source>
        <dbReference type="ARBA" id="ARBA00022833"/>
    </source>
</evidence>
<feature type="region of interest" description="Disordered" evidence="5">
    <location>
        <begin position="76"/>
        <end position="106"/>
    </location>
</feature>
<gene>
    <name evidence="7" type="ORF">VZT92_000550</name>
</gene>
<feature type="domain" description="BED-type" evidence="6">
    <location>
        <begin position="383"/>
        <end position="435"/>
    </location>
</feature>
<dbReference type="GO" id="GO:0008270">
    <property type="term" value="F:zinc ion binding"/>
    <property type="evidence" value="ECO:0007669"/>
    <property type="project" value="UniProtKB-KW"/>
</dbReference>
<comment type="caution">
    <text evidence="7">The sequence shown here is derived from an EMBL/GenBank/DDBJ whole genome shotgun (WGS) entry which is preliminary data.</text>
</comment>
<feature type="compositionally biased region" description="Basic and acidic residues" evidence="5">
    <location>
        <begin position="88"/>
        <end position="102"/>
    </location>
</feature>
<name>A0AAW1GC24_ZOAVI</name>
<feature type="compositionally biased region" description="Basic and acidic residues" evidence="5">
    <location>
        <begin position="363"/>
        <end position="377"/>
    </location>
</feature>
<dbReference type="SMART" id="SM00614">
    <property type="entry name" value="ZnF_BED"/>
    <property type="match status" value="4"/>
</dbReference>
<dbReference type="EMBL" id="JBCEZU010000001">
    <property type="protein sequence ID" value="KAK9542711.1"/>
    <property type="molecule type" value="Genomic_DNA"/>
</dbReference>
<keyword evidence="8" id="KW-1185">Reference proteome</keyword>
<dbReference type="SUPFAM" id="SSF57667">
    <property type="entry name" value="beta-beta-alpha zinc fingers"/>
    <property type="match status" value="4"/>
</dbReference>
<sequence>MLRMMDRGQRSIPTEKEASFGAFLKPLTKRIPETTSTNGHEDMETDSKPFSFVEVALEDGDSDTFTVVNEAGFNSAVDGIPEGAQGHPVEDITHEEASDDRPVKRRRNKRSLIWRHYEELHSLAAARCCICMKLQSFEGGSTSNLHRHMSKRHPEVFSQLAAERQHPPPPPPPPSHSSQSSDANVEVVLEDGDFDTLNPTMNGVPGGAQGGPAEQIRHEEASEDHPVKRRRSKRSMIWRHYEQLDSLAAARCRICMQYIQYFKGGSTSNLHRHMSKRHPEVFSQLLADGQHPPPPPPPHSSQSSDANGDELMPPENVGATEKQRQFSVEVALEDGDSDTFTVVNEAGFNSAVDGIPEGAQGHPVEDITHEEASDDRPVKRRRNKRSLIWRHYEELHSLAAARCCICMKLQSFEGSSTSNLHRHMSKRHPEVFSQLAAERQHPPPPPPHSSQSSDANVEVVLEDGDFDTLNPTMNGVPGGAQGGPAEQIRHEEASEDHPVKCRRSKRSLIWRHYEQLDSLAAARCRICMKKLQYFKGGSTSNLHRHMSKRHPEVFSQLLADGQHPPPPPPPHSSQSSDANGDELMPPENVGATEKQRQFSGLLKVSKASEGEKRVFRRERELIEALRRAQREEARALELQRELLERLRAVNAREAAAEREQIESLRTAQLEEAKDLSRQREEQAS</sequence>